<evidence type="ECO:0000313" key="1">
    <source>
        <dbReference type="EMBL" id="SUS05069.1"/>
    </source>
</evidence>
<dbReference type="Gene3D" id="3.40.50.2300">
    <property type="match status" value="2"/>
</dbReference>
<dbReference type="EMBL" id="UIDG01000079">
    <property type="protein sequence ID" value="SUS05069.1"/>
    <property type="molecule type" value="Genomic_DNA"/>
</dbReference>
<sequence>MTPRSAFLRQGARVALLLLCFISILPLARPAAAAPAYAVWFRFAPEVEENWKFAEVTGDPNQVIITPKYAPPNVGRKRIFVLYPSASYAYDIAMSTVLQSFAEKRLNVEFTAFTYGGKSDIGKQALALAEGGYNLILSMGSQSTAWLWQNYKGKRLPVVSICSKDPVVLGQMTSYDKGSATNFAFTSLNTPVQVQMGYVLELKPSLKNIGILVDSRNVSAVETQAKPVADFLRAKGVNVLDIAVDGTVQVREQLVAKIRDAVQTMRKTDPELQNSAFWITGSTSVFNEIETINLAAERVPVLSVVPEVVKPGDSSAVLSIGVSFESNAFVASTYAEKILTGKSAAGDLRVGVISPPDIAVNMRRARDIGLSLPFSWFESAAYVYDYDGRAVRTKGRFAPSDM</sequence>
<dbReference type="PANTHER" id="PTHR35271:SF1">
    <property type="entry name" value="ABC TRANSPORTER, SUBSTRATE-BINDING LIPOPROTEIN"/>
    <property type="match status" value="1"/>
</dbReference>
<accession>A0A380TC42</accession>
<protein>
    <recommendedName>
        <fullName evidence="2">ABC transporter substrate-binding protein</fullName>
    </recommendedName>
</protein>
<organism evidence="1">
    <name type="scientific">metagenome</name>
    <dbReference type="NCBI Taxonomy" id="256318"/>
    <lineage>
        <taxon>unclassified sequences</taxon>
        <taxon>metagenomes</taxon>
    </lineage>
</organism>
<dbReference type="AlphaFoldDB" id="A0A380TC42"/>
<dbReference type="InterPro" id="IPR007487">
    <property type="entry name" value="ABC_transpt-TYRBP-like"/>
</dbReference>
<dbReference type="PANTHER" id="PTHR35271">
    <property type="entry name" value="ABC TRANSPORTER, SUBSTRATE-BINDING LIPOPROTEIN-RELATED"/>
    <property type="match status" value="1"/>
</dbReference>
<gene>
    <name evidence="1" type="ORF">DF3PB_170005</name>
</gene>
<name>A0A380TC42_9ZZZZ</name>
<evidence type="ECO:0008006" key="2">
    <source>
        <dbReference type="Google" id="ProtNLM"/>
    </source>
</evidence>
<proteinExistence type="predicted"/>
<reference evidence="1" key="1">
    <citation type="submission" date="2018-07" db="EMBL/GenBank/DDBJ databases">
        <authorList>
            <person name="Quirk P.G."/>
            <person name="Krulwich T.A."/>
        </authorList>
    </citation>
    <scope>NUCLEOTIDE SEQUENCE</scope>
</reference>